<evidence type="ECO:0000313" key="4">
    <source>
        <dbReference type="Proteomes" id="UP000504606"/>
    </source>
</evidence>
<dbReference type="InterPro" id="IPR052579">
    <property type="entry name" value="Zinc_finger_SWIM"/>
</dbReference>
<gene>
    <name evidence="5" type="primary">LOC127751432</name>
</gene>
<feature type="compositionally biased region" description="Acidic residues" evidence="2">
    <location>
        <begin position="1"/>
        <end position="12"/>
    </location>
</feature>
<keyword evidence="4" id="KW-1185">Reference proteome</keyword>
<keyword evidence="1" id="KW-0863">Zinc-finger</keyword>
<keyword evidence="1" id="KW-0479">Metal-binding</keyword>
<proteinExistence type="predicted"/>
<dbReference type="PROSITE" id="PS50966">
    <property type="entry name" value="ZF_SWIM"/>
    <property type="match status" value="1"/>
</dbReference>
<evidence type="ECO:0000256" key="2">
    <source>
        <dbReference type="SAM" id="MobiDB-lite"/>
    </source>
</evidence>
<organism evidence="4 5">
    <name type="scientific">Frankliniella occidentalis</name>
    <name type="common">Western flower thrips</name>
    <name type="synonym">Euthrips occidentalis</name>
    <dbReference type="NCBI Taxonomy" id="133901"/>
    <lineage>
        <taxon>Eukaryota</taxon>
        <taxon>Metazoa</taxon>
        <taxon>Ecdysozoa</taxon>
        <taxon>Arthropoda</taxon>
        <taxon>Hexapoda</taxon>
        <taxon>Insecta</taxon>
        <taxon>Pterygota</taxon>
        <taxon>Neoptera</taxon>
        <taxon>Paraneoptera</taxon>
        <taxon>Thysanoptera</taxon>
        <taxon>Terebrantia</taxon>
        <taxon>Thripoidea</taxon>
        <taxon>Thripidae</taxon>
        <taxon>Frankliniella</taxon>
    </lineage>
</organism>
<keyword evidence="1" id="KW-0862">Zinc</keyword>
<name>A0A9C6X898_FRAOC</name>
<feature type="region of interest" description="Disordered" evidence="2">
    <location>
        <begin position="1"/>
        <end position="23"/>
    </location>
</feature>
<dbReference type="Proteomes" id="UP000504606">
    <property type="component" value="Unplaced"/>
</dbReference>
<dbReference type="InterPro" id="IPR007527">
    <property type="entry name" value="Znf_SWIM"/>
</dbReference>
<dbReference type="GO" id="GO:0008270">
    <property type="term" value="F:zinc ion binding"/>
    <property type="evidence" value="ECO:0007669"/>
    <property type="project" value="UniProtKB-KW"/>
</dbReference>
<dbReference type="PANTHER" id="PTHR31569">
    <property type="entry name" value="SWIM-TYPE DOMAIN-CONTAINING PROTEIN"/>
    <property type="match status" value="1"/>
</dbReference>
<dbReference type="OrthoDB" id="123417at2759"/>
<dbReference type="AlphaFoldDB" id="A0A9C6X898"/>
<sequence>MEGEEDVDDDLSPDASQEKSHQQKSRLNYVYFHTSEMGKTFEKYSDVLIADSTYCTNKYDMPLMVFLCLDAYGNGRVVGYCLLRDESKENVKNAVDAFCKSHPTAQGNVKTVLVDKDYNEREAIRQYFPNAIIHICLFHTLQIFNRQTKDECDRENLRVILEGLAYCSTKECYFELYDKLKCVASKNFFKYFNDNWHNCRECWTMFDRDLSLNCGQTTTNMAESHNQKIKAILKKKRPSMVELLRNLLLLHTSKTSRVSMNTFNGKVKIRYITNNDDPIVQQIANSTTPFVGGLLQTQYNWAMEKASIPDALPSGFDYSSCTCRFFTSFQLPCSHIFLGRLRDGRCFLNMHLRSELI</sequence>
<evidence type="ECO:0000313" key="5">
    <source>
        <dbReference type="RefSeq" id="XP_052130943.1"/>
    </source>
</evidence>
<accession>A0A9C6X898</accession>
<dbReference type="PANTHER" id="PTHR31569:SF4">
    <property type="entry name" value="SWIM-TYPE DOMAIN-CONTAINING PROTEIN"/>
    <property type="match status" value="1"/>
</dbReference>
<feature type="domain" description="SWIM-type" evidence="3">
    <location>
        <begin position="306"/>
        <end position="344"/>
    </location>
</feature>
<protein>
    <submittedName>
        <fullName evidence="5">Uncharacterized protein LOC127751432</fullName>
    </submittedName>
</protein>
<dbReference type="InterPro" id="IPR048324">
    <property type="entry name" value="ZSWIM1-3_RNaseH-like"/>
</dbReference>
<dbReference type="GeneID" id="127751432"/>
<dbReference type="Pfam" id="PF21056">
    <property type="entry name" value="ZSWIM1-3_RNaseH-like"/>
    <property type="match status" value="1"/>
</dbReference>
<evidence type="ECO:0000259" key="3">
    <source>
        <dbReference type="PROSITE" id="PS50966"/>
    </source>
</evidence>
<reference evidence="5" key="1">
    <citation type="submission" date="2025-08" db="UniProtKB">
        <authorList>
            <consortium name="RefSeq"/>
        </authorList>
    </citation>
    <scope>IDENTIFICATION</scope>
    <source>
        <tissue evidence="5">Whole organism</tissue>
    </source>
</reference>
<dbReference type="KEGG" id="foc:127751432"/>
<evidence type="ECO:0000256" key="1">
    <source>
        <dbReference type="PROSITE-ProRule" id="PRU00325"/>
    </source>
</evidence>
<dbReference type="RefSeq" id="XP_052130943.1">
    <property type="nucleotide sequence ID" value="XM_052274983.1"/>
</dbReference>